<accession>A0A6I6UFT5</accession>
<name>A0A6I6UFT5_9BACI</name>
<dbReference type="AlphaFoldDB" id="A0A6I6UFT5"/>
<dbReference type="KEGG" id="bvq:FHE72_04420"/>
<reference evidence="1 2" key="1">
    <citation type="submission" date="2019-06" db="EMBL/GenBank/DDBJ databases">
        <title>An operon consisting of a P-type ATPase gene and a transcriptional regular gene given the different cadmium resistance in Bacillus vietamensis 151-6 and Bacillus marisflavi 151-25.</title>
        <authorList>
            <person name="Yu X."/>
        </authorList>
    </citation>
    <scope>NUCLEOTIDE SEQUENCE [LARGE SCALE GENOMIC DNA]</scope>
    <source>
        <strain evidence="1 2">151-6</strain>
    </source>
</reference>
<protein>
    <submittedName>
        <fullName evidence="1">Uncharacterized protein</fullName>
    </submittedName>
</protein>
<dbReference type="EMBL" id="CP047394">
    <property type="protein sequence ID" value="QHE60367.1"/>
    <property type="molecule type" value="Genomic_DNA"/>
</dbReference>
<dbReference type="RefSeq" id="WP_156030085.1">
    <property type="nucleotide sequence ID" value="NZ_CCDN010000002.1"/>
</dbReference>
<dbReference type="GeneID" id="77239231"/>
<proteinExistence type="predicted"/>
<organism evidence="1 2">
    <name type="scientific">Rossellomorea vietnamensis</name>
    <dbReference type="NCBI Taxonomy" id="218284"/>
    <lineage>
        <taxon>Bacteria</taxon>
        <taxon>Bacillati</taxon>
        <taxon>Bacillota</taxon>
        <taxon>Bacilli</taxon>
        <taxon>Bacillales</taxon>
        <taxon>Bacillaceae</taxon>
        <taxon>Rossellomorea</taxon>
    </lineage>
</organism>
<evidence type="ECO:0000313" key="2">
    <source>
        <dbReference type="Proteomes" id="UP000465062"/>
    </source>
</evidence>
<evidence type="ECO:0000313" key="1">
    <source>
        <dbReference type="EMBL" id="QHE60367.1"/>
    </source>
</evidence>
<dbReference type="Proteomes" id="UP000465062">
    <property type="component" value="Chromosome"/>
</dbReference>
<sequence length="45" mass="4930">MKKALLCLMVILTTVSGYELKNLNQHAEVASEDDPGAMHSIELKS</sequence>
<gene>
    <name evidence="1" type="ORF">FHE72_04420</name>
</gene>